<feature type="transmembrane region" description="Helical" evidence="1">
    <location>
        <begin position="87"/>
        <end position="110"/>
    </location>
</feature>
<organism evidence="2 3">
    <name type="scientific">Amycolatopsis sulphurea</name>
    <dbReference type="NCBI Taxonomy" id="76022"/>
    <lineage>
        <taxon>Bacteria</taxon>
        <taxon>Bacillati</taxon>
        <taxon>Actinomycetota</taxon>
        <taxon>Actinomycetes</taxon>
        <taxon>Pseudonocardiales</taxon>
        <taxon>Pseudonocardiaceae</taxon>
        <taxon>Amycolatopsis</taxon>
    </lineage>
</organism>
<name>A0A2A9FA22_9PSEU</name>
<keyword evidence="1" id="KW-0472">Membrane</keyword>
<keyword evidence="1" id="KW-1133">Transmembrane helix</keyword>
<sequence length="140" mass="15700">MRWRHSNRSFSVVTAPPGRAVNGCRTEPPDCPLWIFDGRSTVQEWWAKNCLPGAGHRRGDPLGRGVRRAGTLALQLALPDEMVLRPWWLLPALTTLLTVAVLISGGVGYWTNIFSLWYWEFDRGGPGRRDAGCGSGRRRE</sequence>
<proteinExistence type="predicted"/>
<comment type="caution">
    <text evidence="2">The sequence shown here is derived from an EMBL/GenBank/DDBJ whole genome shotgun (WGS) entry which is preliminary data.</text>
</comment>
<dbReference type="EMBL" id="PDJK01000002">
    <property type="protein sequence ID" value="PFG48018.1"/>
    <property type="molecule type" value="Genomic_DNA"/>
</dbReference>
<dbReference type="RefSeq" id="WP_245914753.1">
    <property type="nucleotide sequence ID" value="NZ_PDJK01000002.1"/>
</dbReference>
<protein>
    <submittedName>
        <fullName evidence="2">Uncharacterized protein</fullName>
    </submittedName>
</protein>
<gene>
    <name evidence="2" type="ORF">ATK36_3088</name>
</gene>
<evidence type="ECO:0000256" key="1">
    <source>
        <dbReference type="SAM" id="Phobius"/>
    </source>
</evidence>
<evidence type="ECO:0000313" key="3">
    <source>
        <dbReference type="Proteomes" id="UP000243542"/>
    </source>
</evidence>
<evidence type="ECO:0000313" key="2">
    <source>
        <dbReference type="EMBL" id="PFG48018.1"/>
    </source>
</evidence>
<keyword evidence="1" id="KW-0812">Transmembrane</keyword>
<dbReference type="AlphaFoldDB" id="A0A2A9FA22"/>
<keyword evidence="3" id="KW-1185">Reference proteome</keyword>
<reference evidence="2 3" key="1">
    <citation type="submission" date="2017-10" db="EMBL/GenBank/DDBJ databases">
        <title>Sequencing the genomes of 1000 actinobacteria strains.</title>
        <authorList>
            <person name="Klenk H.-P."/>
        </authorList>
    </citation>
    <scope>NUCLEOTIDE SEQUENCE [LARGE SCALE GENOMIC DNA]</scope>
    <source>
        <strain evidence="2 3">DSM 46092</strain>
    </source>
</reference>
<dbReference type="Proteomes" id="UP000243542">
    <property type="component" value="Unassembled WGS sequence"/>
</dbReference>
<accession>A0A2A9FA22</accession>